<evidence type="ECO:0000259" key="2">
    <source>
        <dbReference type="Pfam" id="PF00975"/>
    </source>
</evidence>
<evidence type="ECO:0000313" key="4">
    <source>
        <dbReference type="Proteomes" id="UP000270296"/>
    </source>
</evidence>
<dbReference type="OrthoDB" id="329835at2759"/>
<dbReference type="InterPro" id="IPR029058">
    <property type="entry name" value="AB_hydrolase_fold"/>
</dbReference>
<sequence length="278" mass="31135">MSAHLPFSRLRIDADDLRPLVPIVQLNKVENGSATPIFCVHSIEGVGIPLMTLAEKLQVPVYCFQCTEETPLDSVKAIANCYIQRMKKIQPKGPYRILGYSYGATIAFNIATQLQAQELPETVEHLILLDGSHKYTRTYRNAYRIAYGFAAGDLSSDPRFESELLCAFAIRFASDTDYRALRNELMRQPSWEDRVQCVQDKVMSGGMFSNISTIVFAVNSLRQKFIIADRYIPEQKFQGDVVLIRAKHGAAIVEGIGSDYGLHEVLTIVLLSISHSLT</sequence>
<dbReference type="SUPFAM" id="SSF53474">
    <property type="entry name" value="alpha/beta-Hydrolases"/>
    <property type="match status" value="1"/>
</dbReference>
<dbReference type="AlphaFoldDB" id="A0A183IXN0"/>
<dbReference type="GO" id="GO:0016297">
    <property type="term" value="F:fatty acyl-[ACP] hydrolase activity"/>
    <property type="evidence" value="ECO:0007669"/>
    <property type="project" value="UniProtKB-EC"/>
</dbReference>
<keyword evidence="4" id="KW-1185">Reference proteome</keyword>
<name>A0A183IXN0_9BILA</name>
<dbReference type="EMBL" id="UZAM01011534">
    <property type="protein sequence ID" value="VDP16805.1"/>
    <property type="molecule type" value="Genomic_DNA"/>
</dbReference>
<dbReference type="EC" id="3.1.2.14" evidence="1"/>
<evidence type="ECO:0000313" key="3">
    <source>
        <dbReference type="EMBL" id="VDP16805.1"/>
    </source>
</evidence>
<reference evidence="3 4" key="2">
    <citation type="submission" date="2018-11" db="EMBL/GenBank/DDBJ databases">
        <authorList>
            <consortium name="Pathogen Informatics"/>
        </authorList>
    </citation>
    <scope>NUCLEOTIDE SEQUENCE [LARGE SCALE GENOMIC DNA]</scope>
</reference>
<accession>A0A183IXN0</accession>
<evidence type="ECO:0000256" key="1">
    <source>
        <dbReference type="ARBA" id="ARBA00012480"/>
    </source>
</evidence>
<protein>
    <recommendedName>
        <fullName evidence="1">oleoyl-[acyl-carrier-protein] hydrolase</fullName>
        <ecNumber evidence="1">3.1.2.14</ecNumber>
    </recommendedName>
</protein>
<reference evidence="5" key="1">
    <citation type="submission" date="2016-06" db="UniProtKB">
        <authorList>
            <consortium name="WormBaseParasite"/>
        </authorList>
    </citation>
    <scope>IDENTIFICATION</scope>
</reference>
<gene>
    <name evidence="3" type="ORF">SBAD_LOCUS8378</name>
</gene>
<feature type="domain" description="Thioesterase" evidence="2">
    <location>
        <begin position="36"/>
        <end position="145"/>
    </location>
</feature>
<organism evidence="5">
    <name type="scientific">Soboliphyme baturini</name>
    <dbReference type="NCBI Taxonomy" id="241478"/>
    <lineage>
        <taxon>Eukaryota</taxon>
        <taxon>Metazoa</taxon>
        <taxon>Ecdysozoa</taxon>
        <taxon>Nematoda</taxon>
        <taxon>Enoplea</taxon>
        <taxon>Dorylaimia</taxon>
        <taxon>Dioctophymatida</taxon>
        <taxon>Dioctophymatoidea</taxon>
        <taxon>Soboliphymatidae</taxon>
        <taxon>Soboliphyme</taxon>
    </lineage>
</organism>
<dbReference type="Pfam" id="PF00975">
    <property type="entry name" value="Thioesterase"/>
    <property type="match status" value="1"/>
</dbReference>
<dbReference type="Proteomes" id="UP000270296">
    <property type="component" value="Unassembled WGS sequence"/>
</dbReference>
<dbReference type="Gene3D" id="3.40.50.1820">
    <property type="entry name" value="alpha/beta hydrolase"/>
    <property type="match status" value="1"/>
</dbReference>
<proteinExistence type="predicted"/>
<dbReference type="InterPro" id="IPR001031">
    <property type="entry name" value="Thioesterase"/>
</dbReference>
<dbReference type="WBParaSite" id="SBAD_0000868701-mRNA-1">
    <property type="protein sequence ID" value="SBAD_0000868701-mRNA-1"/>
    <property type="gene ID" value="SBAD_0000868701"/>
</dbReference>
<evidence type="ECO:0000313" key="5">
    <source>
        <dbReference type="WBParaSite" id="SBAD_0000868701-mRNA-1"/>
    </source>
</evidence>